<evidence type="ECO:0000256" key="2">
    <source>
        <dbReference type="ARBA" id="ARBA00010617"/>
    </source>
</evidence>
<keyword evidence="6" id="KW-0503">Monooxygenase</keyword>
<dbReference type="PANTHER" id="PTHR24305">
    <property type="entry name" value="CYTOCHROME P450"/>
    <property type="match status" value="1"/>
</dbReference>
<evidence type="ECO:0000256" key="7">
    <source>
        <dbReference type="SAM" id="Phobius"/>
    </source>
</evidence>
<keyword evidence="5 6" id="KW-0408">Iron</keyword>
<protein>
    <recommendedName>
        <fullName evidence="10">Cytochrome P450</fullName>
    </recommendedName>
</protein>
<evidence type="ECO:0000313" key="9">
    <source>
        <dbReference type="Proteomes" id="UP001345691"/>
    </source>
</evidence>
<dbReference type="SUPFAM" id="SSF48264">
    <property type="entry name" value="Cytochrome P450"/>
    <property type="match status" value="1"/>
</dbReference>
<keyword evidence="6" id="KW-0349">Heme</keyword>
<keyword evidence="7" id="KW-0472">Membrane</keyword>
<dbReference type="InterPro" id="IPR036396">
    <property type="entry name" value="Cyt_P450_sf"/>
</dbReference>
<dbReference type="PRINTS" id="PR00465">
    <property type="entry name" value="EP450IV"/>
</dbReference>
<dbReference type="PANTHER" id="PTHR24305:SF232">
    <property type="entry name" value="P450, PUTATIVE (EUROFUNG)-RELATED"/>
    <property type="match status" value="1"/>
</dbReference>
<keyword evidence="9" id="KW-1185">Reference proteome</keyword>
<dbReference type="Proteomes" id="UP001345691">
    <property type="component" value="Unassembled WGS sequence"/>
</dbReference>
<comment type="cofactor">
    <cofactor evidence="1">
        <name>heme</name>
        <dbReference type="ChEBI" id="CHEBI:30413"/>
    </cofactor>
</comment>
<dbReference type="Gene3D" id="1.10.630.10">
    <property type="entry name" value="Cytochrome P450"/>
    <property type="match status" value="1"/>
</dbReference>
<proteinExistence type="inferred from homology"/>
<organism evidence="8 9">
    <name type="scientific">Exophiala sideris</name>
    <dbReference type="NCBI Taxonomy" id="1016849"/>
    <lineage>
        <taxon>Eukaryota</taxon>
        <taxon>Fungi</taxon>
        <taxon>Dikarya</taxon>
        <taxon>Ascomycota</taxon>
        <taxon>Pezizomycotina</taxon>
        <taxon>Eurotiomycetes</taxon>
        <taxon>Chaetothyriomycetidae</taxon>
        <taxon>Chaetothyriales</taxon>
        <taxon>Herpotrichiellaceae</taxon>
        <taxon>Exophiala</taxon>
    </lineage>
</organism>
<evidence type="ECO:0000256" key="4">
    <source>
        <dbReference type="ARBA" id="ARBA00023002"/>
    </source>
</evidence>
<comment type="similarity">
    <text evidence="2 6">Belongs to the cytochrome P450 family.</text>
</comment>
<dbReference type="EMBL" id="JAVRRF010000025">
    <property type="protein sequence ID" value="KAK5053587.1"/>
    <property type="molecule type" value="Genomic_DNA"/>
</dbReference>
<keyword evidence="3 6" id="KW-0479">Metal-binding</keyword>
<evidence type="ECO:0000313" key="8">
    <source>
        <dbReference type="EMBL" id="KAK5053587.1"/>
    </source>
</evidence>
<name>A0ABR0J237_9EURO</name>
<keyword evidence="4 6" id="KW-0560">Oxidoreductase</keyword>
<evidence type="ECO:0000256" key="3">
    <source>
        <dbReference type="ARBA" id="ARBA00022723"/>
    </source>
</evidence>
<sequence length="503" mass="57963">MEFQTILWLFAGALFLIVLHYVQVMFRRGLRNIPGPFWARLSSLYRVGMVYRGDGVQNYRALHEKYGPVVRTGPYHVSVSDPSVVPLVYGIASKFRKSGFYSVSVPFYEGKPLDNMFTAVDPALHRALRAPTVHVFSMTNLRNYEQPVNECTEILMQKLGEVEGQAVDFTEWFQWYTFDVISSITFQTRLGFLEKKGDVHGLIDGGHFFALYFGVIGQLPWLHRYLLGSLTFTKVLKMIAPDAPDTLRDLFTNIEREIQRYDREEKRSDRKDFLSQLRAKDDQDRENHRRDLINALSNNILAGSETTAISLRSIFYFLAKTPYTYDTLMAEILDAERAEKLSTYVSYDEAQRLPYLQAVIKEALRLHAPTCFPFERIVPAEGTEVCGYYIPPGTVIGTMAPLMNLNKDVFGEDAESFRPERWLGQDPDRLKLMDRTFFTFGHGSRVCIGRNIALLEFTKLVPQILRSYDVSWAGPSKGWKTYSYWFCMQKDVVLKFTSRVNKT</sequence>
<evidence type="ECO:0000256" key="1">
    <source>
        <dbReference type="ARBA" id="ARBA00001971"/>
    </source>
</evidence>
<keyword evidence="7" id="KW-1133">Transmembrane helix</keyword>
<dbReference type="InterPro" id="IPR017972">
    <property type="entry name" value="Cyt_P450_CS"/>
</dbReference>
<evidence type="ECO:0000256" key="6">
    <source>
        <dbReference type="RuleBase" id="RU000461"/>
    </source>
</evidence>
<dbReference type="CDD" id="cd11060">
    <property type="entry name" value="CYP57A1-like"/>
    <property type="match status" value="1"/>
</dbReference>
<gene>
    <name evidence="8" type="ORF">LTR69_009232</name>
</gene>
<dbReference type="PRINTS" id="PR00385">
    <property type="entry name" value="P450"/>
</dbReference>
<dbReference type="InterPro" id="IPR001128">
    <property type="entry name" value="Cyt_P450"/>
</dbReference>
<dbReference type="PROSITE" id="PS00086">
    <property type="entry name" value="CYTOCHROME_P450"/>
    <property type="match status" value="1"/>
</dbReference>
<evidence type="ECO:0000256" key="5">
    <source>
        <dbReference type="ARBA" id="ARBA00023004"/>
    </source>
</evidence>
<dbReference type="InterPro" id="IPR002403">
    <property type="entry name" value="Cyt_P450_E_grp-IV"/>
</dbReference>
<dbReference type="Pfam" id="PF00067">
    <property type="entry name" value="p450"/>
    <property type="match status" value="1"/>
</dbReference>
<dbReference type="InterPro" id="IPR050121">
    <property type="entry name" value="Cytochrome_P450_monoxygenase"/>
</dbReference>
<evidence type="ECO:0008006" key="10">
    <source>
        <dbReference type="Google" id="ProtNLM"/>
    </source>
</evidence>
<reference evidence="8 9" key="1">
    <citation type="submission" date="2023-08" db="EMBL/GenBank/DDBJ databases">
        <title>Black Yeasts Isolated from many extreme environments.</title>
        <authorList>
            <person name="Coleine C."/>
            <person name="Stajich J.E."/>
            <person name="Selbmann L."/>
        </authorList>
    </citation>
    <scope>NUCLEOTIDE SEQUENCE [LARGE SCALE GENOMIC DNA]</scope>
    <source>
        <strain evidence="8 9">CCFEE 6328</strain>
    </source>
</reference>
<feature type="transmembrane region" description="Helical" evidence="7">
    <location>
        <begin position="6"/>
        <end position="26"/>
    </location>
</feature>
<accession>A0ABR0J237</accession>
<comment type="caution">
    <text evidence="8">The sequence shown here is derived from an EMBL/GenBank/DDBJ whole genome shotgun (WGS) entry which is preliminary data.</text>
</comment>
<keyword evidence="7" id="KW-0812">Transmembrane</keyword>